<evidence type="ECO:0000256" key="3">
    <source>
        <dbReference type="ARBA" id="ARBA00023163"/>
    </source>
</evidence>
<dbReference type="InterPro" id="IPR036638">
    <property type="entry name" value="HLH_DNA-bd_sf"/>
</dbReference>
<dbReference type="PANTHER" id="PTHR45844">
    <property type="entry name" value="TRANSCRIPTION FACTOR BHLH30"/>
    <property type="match status" value="1"/>
</dbReference>
<protein>
    <submittedName>
        <fullName evidence="5">Transcription factor bhlh</fullName>
    </submittedName>
</protein>
<accession>A0A7J6WVV0</accession>
<evidence type="ECO:0000256" key="2">
    <source>
        <dbReference type="ARBA" id="ARBA00023125"/>
    </source>
</evidence>
<keyword evidence="3" id="KW-0804">Transcription</keyword>
<keyword evidence="1" id="KW-0805">Transcription regulation</keyword>
<dbReference type="GO" id="GO:0046983">
    <property type="term" value="F:protein dimerization activity"/>
    <property type="evidence" value="ECO:0007669"/>
    <property type="project" value="InterPro"/>
</dbReference>
<dbReference type="InterPro" id="IPR011598">
    <property type="entry name" value="bHLH_dom"/>
</dbReference>
<dbReference type="CDD" id="cd11455">
    <property type="entry name" value="bHLH_AtAIG1_like"/>
    <property type="match status" value="1"/>
</dbReference>
<organism evidence="5 6">
    <name type="scientific">Thalictrum thalictroides</name>
    <name type="common">Rue-anemone</name>
    <name type="synonym">Anemone thalictroides</name>
    <dbReference type="NCBI Taxonomy" id="46969"/>
    <lineage>
        <taxon>Eukaryota</taxon>
        <taxon>Viridiplantae</taxon>
        <taxon>Streptophyta</taxon>
        <taxon>Embryophyta</taxon>
        <taxon>Tracheophyta</taxon>
        <taxon>Spermatophyta</taxon>
        <taxon>Magnoliopsida</taxon>
        <taxon>Ranunculales</taxon>
        <taxon>Ranunculaceae</taxon>
        <taxon>Thalictroideae</taxon>
        <taxon>Thalictrum</taxon>
    </lineage>
</organism>
<name>A0A7J6WVV0_THATH</name>
<dbReference type="Proteomes" id="UP000554482">
    <property type="component" value="Unassembled WGS sequence"/>
</dbReference>
<evidence type="ECO:0000313" key="5">
    <source>
        <dbReference type="EMBL" id="KAF5201183.1"/>
    </source>
</evidence>
<keyword evidence="2" id="KW-0238">DNA-binding</keyword>
<evidence type="ECO:0000256" key="1">
    <source>
        <dbReference type="ARBA" id="ARBA00023015"/>
    </source>
</evidence>
<reference evidence="5 6" key="1">
    <citation type="submission" date="2020-06" db="EMBL/GenBank/DDBJ databases">
        <title>Transcriptomic and genomic resources for Thalictrum thalictroides and T. hernandezii: Facilitating candidate gene discovery in an emerging model plant lineage.</title>
        <authorList>
            <person name="Arias T."/>
            <person name="Riano-Pachon D.M."/>
            <person name="Di Stilio V.S."/>
        </authorList>
    </citation>
    <scope>NUCLEOTIDE SEQUENCE [LARGE SCALE GENOMIC DNA]</scope>
    <source>
        <strain evidence="6">cv. WT478/WT964</strain>
        <tissue evidence="5">Leaves</tissue>
    </source>
</reference>
<dbReference type="OrthoDB" id="71302at2759"/>
<dbReference type="EMBL" id="JABWDY010009762">
    <property type="protein sequence ID" value="KAF5201183.1"/>
    <property type="molecule type" value="Genomic_DNA"/>
</dbReference>
<dbReference type="SMART" id="SM00353">
    <property type="entry name" value="HLH"/>
    <property type="match status" value="1"/>
</dbReference>
<dbReference type="Gene3D" id="4.10.280.10">
    <property type="entry name" value="Helix-loop-helix DNA-binding domain"/>
    <property type="match status" value="1"/>
</dbReference>
<keyword evidence="6" id="KW-1185">Reference proteome</keyword>
<dbReference type="InterPro" id="IPR045865">
    <property type="entry name" value="ACT-like_dom_sf"/>
</dbReference>
<sequence>MEECSRLGWPEEANLFHQYHEYNNAPFILPWLPQTSISSSTIPVAHGGYLSSSMSVDARAAVPSVSHSQAEKRRRERINGHLSTLRHLLPRADKMDKAALLGSVVNQVKELKRKAIEVGKLYTIPSDVDEIFVDRDNSADHINTNNKDCIAFKASVCCEDRPELLTDLSQALNGLKLRIVKADMATLGGRVINVMILCSNESEDKVCLSSLKQSIKAVLGRVASMSMPSVSAFSSKRQRMLLPSNYSHLSL</sequence>
<dbReference type="GO" id="GO:0003700">
    <property type="term" value="F:DNA-binding transcription factor activity"/>
    <property type="evidence" value="ECO:0007669"/>
    <property type="project" value="InterPro"/>
</dbReference>
<dbReference type="PANTHER" id="PTHR45844:SF18">
    <property type="entry name" value="TRANSCRIPTION FACTOR BHLH51"/>
    <property type="match status" value="1"/>
</dbReference>
<dbReference type="SUPFAM" id="SSF55021">
    <property type="entry name" value="ACT-like"/>
    <property type="match status" value="1"/>
</dbReference>
<gene>
    <name evidence="5" type="ORF">FRX31_009232</name>
</gene>
<dbReference type="GO" id="GO:0003677">
    <property type="term" value="F:DNA binding"/>
    <property type="evidence" value="ECO:0007669"/>
    <property type="project" value="UniProtKB-KW"/>
</dbReference>
<dbReference type="PROSITE" id="PS50888">
    <property type="entry name" value="BHLH"/>
    <property type="match status" value="1"/>
</dbReference>
<dbReference type="CDD" id="cd04873">
    <property type="entry name" value="ACT_UUR-ACR-like"/>
    <property type="match status" value="1"/>
</dbReference>
<evidence type="ECO:0000313" key="6">
    <source>
        <dbReference type="Proteomes" id="UP000554482"/>
    </source>
</evidence>
<feature type="domain" description="BHLH" evidence="4">
    <location>
        <begin position="62"/>
        <end position="111"/>
    </location>
</feature>
<comment type="caution">
    <text evidence="5">The sequence shown here is derived from an EMBL/GenBank/DDBJ whole genome shotgun (WGS) entry which is preliminary data.</text>
</comment>
<proteinExistence type="predicted"/>
<dbReference type="AlphaFoldDB" id="A0A7J6WVV0"/>
<dbReference type="Gene3D" id="3.30.70.260">
    <property type="match status" value="1"/>
</dbReference>
<evidence type="ECO:0000259" key="4">
    <source>
        <dbReference type="PROSITE" id="PS50888"/>
    </source>
</evidence>
<dbReference type="InterPro" id="IPR045847">
    <property type="entry name" value="AIG1-like"/>
</dbReference>
<dbReference type="Pfam" id="PF00010">
    <property type="entry name" value="HLH"/>
    <property type="match status" value="1"/>
</dbReference>
<dbReference type="SUPFAM" id="SSF47459">
    <property type="entry name" value="HLH, helix-loop-helix DNA-binding domain"/>
    <property type="match status" value="1"/>
</dbReference>